<dbReference type="PROSITE" id="PS50006">
    <property type="entry name" value="FHA_DOMAIN"/>
    <property type="match status" value="1"/>
</dbReference>
<dbReference type="HOGENOM" id="CLU_031992_1_0_1"/>
<dbReference type="Gene3D" id="2.60.200.20">
    <property type="match status" value="1"/>
</dbReference>
<keyword evidence="3" id="KW-1133">Transmembrane helix</keyword>
<dbReference type="OrthoDB" id="687730at2759"/>
<proteinExistence type="predicted"/>
<dbReference type="RefSeq" id="XP_001642516.1">
    <property type="nucleotide sequence ID" value="XM_001642466.1"/>
</dbReference>
<feature type="transmembrane region" description="Helical" evidence="3">
    <location>
        <begin position="508"/>
        <end position="528"/>
    </location>
</feature>
<feature type="region of interest" description="Disordered" evidence="2">
    <location>
        <begin position="114"/>
        <end position="186"/>
    </location>
</feature>
<evidence type="ECO:0000313" key="6">
    <source>
        <dbReference type="Proteomes" id="UP000000267"/>
    </source>
</evidence>
<dbReference type="SMART" id="SM00240">
    <property type="entry name" value="FHA"/>
    <property type="match status" value="1"/>
</dbReference>
<reference evidence="5 6" key="1">
    <citation type="journal article" date="2007" name="Proc. Natl. Acad. Sci. U.S.A.">
        <title>Independent sorting-out of thousands of duplicated gene pairs in two yeast species descended from a whole-genome duplication.</title>
        <authorList>
            <person name="Scannell D.R."/>
            <person name="Frank A.C."/>
            <person name="Conant G.C."/>
            <person name="Byrne K.P."/>
            <person name="Woolfit M."/>
            <person name="Wolfe K.H."/>
        </authorList>
    </citation>
    <scope>NUCLEOTIDE SEQUENCE [LARGE SCALE GENOMIC DNA]</scope>
    <source>
        <strain evidence="6">ATCC 22028 / DSM 70294 / BCRC 21397 / CBS 2163 / NBRC 10782 / NRRL Y-8283 / UCD 57-17</strain>
    </source>
</reference>
<evidence type="ECO:0000256" key="1">
    <source>
        <dbReference type="SAM" id="Coils"/>
    </source>
</evidence>
<keyword evidence="6" id="KW-1185">Reference proteome</keyword>
<accession>A7TSV0</accession>
<feature type="compositionally biased region" description="Basic and acidic residues" evidence="2">
    <location>
        <begin position="1"/>
        <end position="10"/>
    </location>
</feature>
<evidence type="ECO:0000313" key="5">
    <source>
        <dbReference type="EMBL" id="EDO14658.1"/>
    </source>
</evidence>
<dbReference type="eggNOG" id="KOG3872">
    <property type="taxonomic scope" value="Eukaryota"/>
</dbReference>
<dbReference type="AlphaFoldDB" id="A7TSV0"/>
<dbReference type="GO" id="GO:0005783">
    <property type="term" value="C:endoplasmic reticulum"/>
    <property type="evidence" value="ECO:0007669"/>
    <property type="project" value="EnsemblFungi"/>
</dbReference>
<dbReference type="InterPro" id="IPR000253">
    <property type="entry name" value="FHA_dom"/>
</dbReference>
<dbReference type="PANTHER" id="PTHR15715">
    <property type="entry name" value="CENTROSOMAL PROTEIN OF 170 KDA"/>
    <property type="match status" value="1"/>
</dbReference>
<dbReference type="Pfam" id="PF00498">
    <property type="entry name" value="FHA"/>
    <property type="match status" value="1"/>
</dbReference>
<gene>
    <name evidence="5" type="ORF">Kpol_340p5</name>
</gene>
<dbReference type="SUPFAM" id="SSF49879">
    <property type="entry name" value="SMAD/FHA domain"/>
    <property type="match status" value="1"/>
</dbReference>
<evidence type="ECO:0000256" key="2">
    <source>
        <dbReference type="SAM" id="MobiDB-lite"/>
    </source>
</evidence>
<dbReference type="EMBL" id="DS480525">
    <property type="protein sequence ID" value="EDO14658.1"/>
    <property type="molecule type" value="Genomic_DNA"/>
</dbReference>
<dbReference type="GeneID" id="5542683"/>
<evidence type="ECO:0000256" key="3">
    <source>
        <dbReference type="SAM" id="Phobius"/>
    </source>
</evidence>
<dbReference type="STRING" id="436907.A7TSV0"/>
<feature type="region of interest" description="Disordered" evidence="2">
    <location>
        <begin position="1"/>
        <end position="22"/>
    </location>
</feature>
<name>A7TSV0_VANPO</name>
<dbReference type="InterPro" id="IPR051176">
    <property type="entry name" value="Cent_Immune-Sig_Mod"/>
</dbReference>
<evidence type="ECO:0000259" key="4">
    <source>
        <dbReference type="PROSITE" id="PS50006"/>
    </source>
</evidence>
<feature type="domain" description="FHA" evidence="4">
    <location>
        <begin position="170"/>
        <end position="226"/>
    </location>
</feature>
<sequence length="533" mass="60216">MAEVNRTTERHHSRSNGGLNSGLIKDEVVSLQEKVQVDQEIESVQQKDGGASSFTPGFSKFMLKRESLLEGQLSSNLSPRRKFLTVMILKSLNGTFDTKYLAIPFKPDGMKLGRPVASNANNNSNSNNSSTNNNNSGNNNNSNNNNSNNNGNPNNGNPNNGNNNNNNNSRNRDMHQPPMVKSDNGYFDSRVLSRNHAMLTCDPNTGTILIHDLKSSNGTFVNGNRIGQSDVPLKIGDMVDLGTDIDSKSEHRKISAYIEDISIVPLTCENTCFWSDTRTLDVEDDDSPSIRERHPSILKQAAYETTLFGDSSHLDLEDTILGLESELLSGIYINNSIGTSSELSNVLRLLATEIILERRSSLKIKSAEEFLNNFTSGFEYLKKIMMEHNDRQLATIQINLKKELCEQHDSIVEEYEQKMKKIEKRNKSLKESFEIKRKENNETIRNINNEIEDLKTMLEVERYKNSQRLKKDSKIKDNAKTTLKKDDDEKTEINSEKIPERGRRFPNGFFNTILLFSGISFIIIVYSFNIPSK</sequence>
<feature type="coiled-coil region" evidence="1">
    <location>
        <begin position="405"/>
        <end position="464"/>
    </location>
</feature>
<dbReference type="PhylomeDB" id="A7TSV0"/>
<keyword evidence="3" id="KW-0472">Membrane</keyword>
<keyword evidence="1" id="KW-0175">Coiled coil</keyword>
<dbReference type="GO" id="GO:0000321">
    <property type="term" value="P:re-entry into mitotic cell cycle after pheromone arrest"/>
    <property type="evidence" value="ECO:0007669"/>
    <property type="project" value="EnsemblFungi"/>
</dbReference>
<organism evidence="6">
    <name type="scientific">Vanderwaltozyma polyspora (strain ATCC 22028 / DSM 70294 / BCRC 21397 / CBS 2163 / NBRC 10782 / NRRL Y-8283 / UCD 57-17)</name>
    <name type="common">Kluyveromyces polysporus</name>
    <dbReference type="NCBI Taxonomy" id="436907"/>
    <lineage>
        <taxon>Eukaryota</taxon>
        <taxon>Fungi</taxon>
        <taxon>Dikarya</taxon>
        <taxon>Ascomycota</taxon>
        <taxon>Saccharomycotina</taxon>
        <taxon>Saccharomycetes</taxon>
        <taxon>Saccharomycetales</taxon>
        <taxon>Saccharomycetaceae</taxon>
        <taxon>Vanderwaltozyma</taxon>
    </lineage>
</organism>
<dbReference type="InParanoid" id="A7TSV0"/>
<dbReference type="PANTHER" id="PTHR15715:SF37">
    <property type="entry name" value="LD47843P"/>
    <property type="match status" value="1"/>
</dbReference>
<dbReference type="KEGG" id="vpo:Kpol_340p5"/>
<dbReference type="Proteomes" id="UP000000267">
    <property type="component" value="Unassembled WGS sequence"/>
</dbReference>
<keyword evidence="3" id="KW-0812">Transmembrane</keyword>
<protein>
    <recommendedName>
        <fullName evidence="4">FHA domain-containing protein</fullName>
    </recommendedName>
</protein>
<feature type="compositionally biased region" description="Low complexity" evidence="2">
    <location>
        <begin position="118"/>
        <end position="169"/>
    </location>
</feature>
<dbReference type="InterPro" id="IPR008984">
    <property type="entry name" value="SMAD_FHA_dom_sf"/>
</dbReference>